<evidence type="ECO:0000313" key="5">
    <source>
        <dbReference type="EMBL" id="NLF53924.1"/>
    </source>
</evidence>
<dbReference type="PANTHER" id="PTHR44196:SF1">
    <property type="entry name" value="DEHYDROGENASE_REDUCTASE SDR FAMILY MEMBER 7B"/>
    <property type="match status" value="1"/>
</dbReference>
<dbReference type="PANTHER" id="PTHR44196">
    <property type="entry name" value="DEHYDROGENASE/REDUCTASE SDR FAMILY MEMBER 7B"/>
    <property type="match status" value="1"/>
</dbReference>
<dbReference type="Gene3D" id="3.40.50.720">
    <property type="entry name" value="NAD(P)-binding Rossmann-like Domain"/>
    <property type="match status" value="1"/>
</dbReference>
<dbReference type="Proteomes" id="UP000536534">
    <property type="component" value="Unassembled WGS sequence"/>
</dbReference>
<evidence type="ECO:0000256" key="3">
    <source>
        <dbReference type="RuleBase" id="RU000363"/>
    </source>
</evidence>
<dbReference type="GO" id="GO:0016020">
    <property type="term" value="C:membrane"/>
    <property type="evidence" value="ECO:0007669"/>
    <property type="project" value="TreeGrafter"/>
</dbReference>
<dbReference type="NCBIfam" id="NF006565">
    <property type="entry name" value="PRK09072.1"/>
    <property type="match status" value="1"/>
</dbReference>
<protein>
    <submittedName>
        <fullName evidence="5">SDR family oxidoreductase</fullName>
    </submittedName>
</protein>
<dbReference type="EMBL" id="JAAYYV010000157">
    <property type="protein sequence ID" value="NLF53924.1"/>
    <property type="molecule type" value="Genomic_DNA"/>
</dbReference>
<evidence type="ECO:0000313" key="6">
    <source>
        <dbReference type="Proteomes" id="UP000536534"/>
    </source>
</evidence>
<comment type="similarity">
    <text evidence="1 3">Belongs to the short-chain dehydrogenases/reductases (SDR) family.</text>
</comment>
<dbReference type="PROSITE" id="PS00061">
    <property type="entry name" value="ADH_SHORT"/>
    <property type="match status" value="1"/>
</dbReference>
<feature type="non-terminal residue" evidence="5">
    <location>
        <position position="227"/>
    </location>
</feature>
<dbReference type="InterPro" id="IPR036291">
    <property type="entry name" value="NAD(P)-bd_dom_sf"/>
</dbReference>
<name>A0A7X7R7V9_9RHOO</name>
<dbReference type="SUPFAM" id="SSF51735">
    <property type="entry name" value="NAD(P)-binding Rossmann-fold domains"/>
    <property type="match status" value="1"/>
</dbReference>
<dbReference type="InterPro" id="IPR020904">
    <property type="entry name" value="Sc_DH/Rdtase_CS"/>
</dbReference>
<dbReference type="InterPro" id="IPR057326">
    <property type="entry name" value="KR_dom"/>
</dbReference>
<dbReference type="SMART" id="SM00822">
    <property type="entry name" value="PKS_KR"/>
    <property type="match status" value="1"/>
</dbReference>
<proteinExistence type="inferred from homology"/>
<dbReference type="AlphaFoldDB" id="A0A7X7R7V9"/>
<dbReference type="CDD" id="cd05233">
    <property type="entry name" value="SDR_c"/>
    <property type="match status" value="1"/>
</dbReference>
<accession>A0A7X7R7V9</accession>
<dbReference type="GO" id="GO:0016491">
    <property type="term" value="F:oxidoreductase activity"/>
    <property type="evidence" value="ECO:0007669"/>
    <property type="project" value="UniProtKB-KW"/>
</dbReference>
<dbReference type="InterPro" id="IPR002347">
    <property type="entry name" value="SDR_fam"/>
</dbReference>
<evidence type="ECO:0000256" key="2">
    <source>
        <dbReference type="ARBA" id="ARBA00023002"/>
    </source>
</evidence>
<dbReference type="Pfam" id="PF00106">
    <property type="entry name" value="adh_short"/>
    <property type="match status" value="1"/>
</dbReference>
<comment type="caution">
    <text evidence="5">The sequence shown here is derived from an EMBL/GenBank/DDBJ whole genome shotgun (WGS) entry which is preliminary data.</text>
</comment>
<sequence>MHRRELRAIVTGASGGIGQPLVDKLCAGGARLLLAARQPLALESLARSHPPGQVSVVEADLLSATGRDAVLAAAQALGGLNCLINAAGVNRFGLLEDQDDGAIADLIGLNLTATVQLTARLLPLLQQADKALIVNVGSTFGSIGHPGFAAYCASKFALRGFSEALRRELADTRVKVLYVAPRATRTAMNSTPVMEMNAALSVAMDEPDAVAAAIVRAIRTERRESYL</sequence>
<evidence type="ECO:0000256" key="1">
    <source>
        <dbReference type="ARBA" id="ARBA00006484"/>
    </source>
</evidence>
<keyword evidence="2" id="KW-0560">Oxidoreductase</keyword>
<reference evidence="5 6" key="1">
    <citation type="journal article" date="2020" name="Biotechnol. Biofuels">
        <title>New insights from the biogas microbiome by comprehensive genome-resolved metagenomics of nearly 1600 species originating from multiple anaerobic digesters.</title>
        <authorList>
            <person name="Campanaro S."/>
            <person name="Treu L."/>
            <person name="Rodriguez-R L.M."/>
            <person name="Kovalovszki A."/>
            <person name="Ziels R.M."/>
            <person name="Maus I."/>
            <person name="Zhu X."/>
            <person name="Kougias P.G."/>
            <person name="Basile A."/>
            <person name="Luo G."/>
            <person name="Schluter A."/>
            <person name="Konstantinidis K.T."/>
            <person name="Angelidaki I."/>
        </authorList>
    </citation>
    <scope>NUCLEOTIDE SEQUENCE [LARGE SCALE GENOMIC DNA]</scope>
    <source>
        <strain evidence="5">AS06rmzACSIP_256</strain>
    </source>
</reference>
<feature type="domain" description="Ketoreductase" evidence="4">
    <location>
        <begin position="6"/>
        <end position="183"/>
    </location>
</feature>
<evidence type="ECO:0000259" key="4">
    <source>
        <dbReference type="SMART" id="SM00822"/>
    </source>
</evidence>
<organism evidence="5 6">
    <name type="scientific">Thauera phenolivorans</name>
    <dbReference type="NCBI Taxonomy" id="1792543"/>
    <lineage>
        <taxon>Bacteria</taxon>
        <taxon>Pseudomonadati</taxon>
        <taxon>Pseudomonadota</taxon>
        <taxon>Betaproteobacteria</taxon>
        <taxon>Rhodocyclales</taxon>
        <taxon>Zoogloeaceae</taxon>
        <taxon>Thauera</taxon>
    </lineage>
</organism>
<gene>
    <name evidence="5" type="ORF">GX576_05920</name>
</gene>
<dbReference type="PRINTS" id="PR00080">
    <property type="entry name" value="SDRFAMILY"/>
</dbReference>
<dbReference type="PRINTS" id="PR00081">
    <property type="entry name" value="GDHRDH"/>
</dbReference>